<organism evidence="1 2">
    <name type="scientific">Bacillus paranthracis</name>
    <dbReference type="NCBI Taxonomy" id="2026186"/>
    <lineage>
        <taxon>Bacteria</taxon>
        <taxon>Bacillati</taxon>
        <taxon>Bacillota</taxon>
        <taxon>Bacilli</taxon>
        <taxon>Bacillales</taxon>
        <taxon>Bacillaceae</taxon>
        <taxon>Bacillus</taxon>
        <taxon>Bacillus cereus group</taxon>
    </lineage>
</organism>
<sequence length="42" mass="4751">MEEYEVGYEELYACEHCGAGFMEGAYNNEICDNCAIEQGHLD</sequence>
<reference evidence="1" key="1">
    <citation type="submission" date="2023-03" db="EMBL/GenBank/DDBJ databases">
        <authorList>
            <person name="Liu Z."/>
        </authorList>
    </citation>
    <scope>NUCLEOTIDE SEQUENCE</scope>
    <source>
        <strain evidence="1">Bc006</strain>
        <plasmid evidence="1">p.BC006.1</plasmid>
    </source>
</reference>
<dbReference type="RefSeq" id="WP_276105293.1">
    <property type="nucleotide sequence ID" value="NZ_CP119630.1"/>
</dbReference>
<dbReference type="EMBL" id="CP119630">
    <property type="protein sequence ID" value="WES09608.1"/>
    <property type="molecule type" value="Genomic_DNA"/>
</dbReference>
<accession>A0AAX3QK60</accession>
<evidence type="ECO:0000313" key="2">
    <source>
        <dbReference type="Proteomes" id="UP001221092"/>
    </source>
</evidence>
<proteinExistence type="predicted"/>
<dbReference type="AlphaFoldDB" id="A0AAX3QK60"/>
<name>A0AAX3QK60_9BACI</name>
<gene>
    <name evidence="1" type="ORF">P3K65_27675</name>
</gene>
<evidence type="ECO:0000313" key="1">
    <source>
        <dbReference type="EMBL" id="WES09608.1"/>
    </source>
</evidence>
<dbReference type="Proteomes" id="UP001221092">
    <property type="component" value="Plasmid p.BC006.1"/>
</dbReference>
<evidence type="ECO:0008006" key="3">
    <source>
        <dbReference type="Google" id="ProtNLM"/>
    </source>
</evidence>
<protein>
    <recommendedName>
        <fullName evidence="3">Rubrerythrin-like domain-containing protein</fullName>
    </recommendedName>
</protein>
<geneLocation type="plasmid" evidence="1 2">
    <name>p.BC006.1</name>
</geneLocation>
<keyword evidence="1" id="KW-0614">Plasmid</keyword>